<comment type="similarity">
    <text evidence="3 10">Belongs to the FliL family.</text>
</comment>
<dbReference type="InterPro" id="IPR005503">
    <property type="entry name" value="FliL"/>
</dbReference>
<feature type="transmembrane region" description="Helical" evidence="10">
    <location>
        <begin position="28"/>
        <end position="54"/>
    </location>
</feature>
<organism evidence="11 12">
    <name type="scientific">Rarispira pelagica</name>
    <dbReference type="NCBI Taxonomy" id="3141764"/>
    <lineage>
        <taxon>Bacteria</taxon>
        <taxon>Pseudomonadati</taxon>
        <taxon>Spirochaetota</taxon>
        <taxon>Spirochaetia</taxon>
        <taxon>Winmispirales</taxon>
        <taxon>Winmispiraceae</taxon>
        <taxon>Rarispira</taxon>
    </lineage>
</organism>
<keyword evidence="8 10" id="KW-1133">Transmembrane helix</keyword>
<evidence type="ECO:0000256" key="1">
    <source>
        <dbReference type="ARBA" id="ARBA00002254"/>
    </source>
</evidence>
<proteinExistence type="inferred from homology"/>
<evidence type="ECO:0000256" key="8">
    <source>
        <dbReference type="ARBA" id="ARBA00022989"/>
    </source>
</evidence>
<comment type="function">
    <text evidence="1 10">Controls the rotational direction of flagella during chemotaxis.</text>
</comment>
<keyword evidence="12" id="KW-1185">Reference proteome</keyword>
<accession>A0ABU9UDA4</accession>
<reference evidence="11 12" key="1">
    <citation type="submission" date="2024-03" db="EMBL/GenBank/DDBJ databases">
        <title>Ignisphaera cupida sp. nov., a hyperthermophilic hydrolytic archaeon from a hot spring of Kamchatka, and proposal of Ignisphaeraceae fam. nov.</title>
        <authorList>
            <person name="Podosokorskaya O.A."/>
            <person name="Elcheninov A.G."/>
            <person name="Maltseva A.I."/>
            <person name="Zayulina K.S."/>
            <person name="Novikov A."/>
            <person name="Merkel A.Y."/>
        </authorList>
    </citation>
    <scope>NUCLEOTIDE SEQUENCE [LARGE SCALE GENOMIC DNA]</scope>
    <source>
        <strain evidence="11 12">38H-sp</strain>
    </source>
</reference>
<evidence type="ECO:0000256" key="10">
    <source>
        <dbReference type="RuleBase" id="RU364125"/>
    </source>
</evidence>
<keyword evidence="7 10" id="KW-0283">Flagellar rotation</keyword>
<evidence type="ECO:0000313" key="11">
    <source>
        <dbReference type="EMBL" id="MEM5948652.1"/>
    </source>
</evidence>
<keyword evidence="9 10" id="KW-0472">Membrane</keyword>
<evidence type="ECO:0000256" key="3">
    <source>
        <dbReference type="ARBA" id="ARBA00008281"/>
    </source>
</evidence>
<keyword evidence="11" id="KW-0282">Flagellum</keyword>
<evidence type="ECO:0000256" key="5">
    <source>
        <dbReference type="ARBA" id="ARBA00022500"/>
    </source>
</evidence>
<dbReference type="EMBL" id="JBCHKQ010000004">
    <property type="protein sequence ID" value="MEM5948652.1"/>
    <property type="molecule type" value="Genomic_DNA"/>
</dbReference>
<keyword evidence="11" id="KW-0969">Cilium</keyword>
<gene>
    <name evidence="11" type="ORF">WKV44_08865</name>
</gene>
<name>A0ABU9UDA4_9SPIR</name>
<evidence type="ECO:0000256" key="9">
    <source>
        <dbReference type="ARBA" id="ARBA00023136"/>
    </source>
</evidence>
<evidence type="ECO:0000313" key="12">
    <source>
        <dbReference type="Proteomes" id="UP001466331"/>
    </source>
</evidence>
<dbReference type="PANTHER" id="PTHR35091:SF2">
    <property type="entry name" value="FLAGELLAR PROTEIN FLIL"/>
    <property type="match status" value="1"/>
</dbReference>
<sequence>MGDIFEDDTQESSVDTSDAKQVGFLPNILIQILKFVAMGVAAILFVFTVVIITLKILNVSSQSQTPPEISPQYQAAPPILNWYEIGEIRARTADEAQNTLLAVVYLGYDVDDTAVQTELNERKPYIRDLIRRFFSSKTADELRPQNESILKAELMAKINDVLTNGMIKEIVFDTFNVVEF</sequence>
<dbReference type="Pfam" id="PF03748">
    <property type="entry name" value="FliL"/>
    <property type="match status" value="1"/>
</dbReference>
<evidence type="ECO:0000256" key="7">
    <source>
        <dbReference type="ARBA" id="ARBA00022779"/>
    </source>
</evidence>
<dbReference type="PANTHER" id="PTHR35091">
    <property type="entry name" value="FLAGELLAR PROTEIN FLIL"/>
    <property type="match status" value="1"/>
</dbReference>
<keyword evidence="4 10" id="KW-1003">Cell membrane</keyword>
<comment type="caution">
    <text evidence="11">The sequence shown here is derived from an EMBL/GenBank/DDBJ whole genome shotgun (WGS) entry which is preliminary data.</text>
</comment>
<protein>
    <recommendedName>
        <fullName evidence="10">Flagellar protein FliL</fullName>
    </recommendedName>
</protein>
<keyword evidence="11" id="KW-0966">Cell projection</keyword>
<evidence type="ECO:0000256" key="2">
    <source>
        <dbReference type="ARBA" id="ARBA00004162"/>
    </source>
</evidence>
<keyword evidence="6 10" id="KW-0812">Transmembrane</keyword>
<evidence type="ECO:0000256" key="4">
    <source>
        <dbReference type="ARBA" id="ARBA00022475"/>
    </source>
</evidence>
<dbReference type="RefSeq" id="WP_420070103.1">
    <property type="nucleotide sequence ID" value="NZ_JBCHKQ010000004.1"/>
</dbReference>
<comment type="subcellular location">
    <subcellularLocation>
        <location evidence="2">Cell membrane</location>
        <topology evidence="2">Single-pass membrane protein</topology>
    </subcellularLocation>
</comment>
<dbReference type="Proteomes" id="UP001466331">
    <property type="component" value="Unassembled WGS sequence"/>
</dbReference>
<evidence type="ECO:0000256" key="6">
    <source>
        <dbReference type="ARBA" id="ARBA00022692"/>
    </source>
</evidence>
<keyword evidence="5 10" id="KW-0145">Chemotaxis</keyword>